<accession>A0A7M1RWG3</accession>
<dbReference type="RefSeq" id="YP_010110921.1">
    <property type="nucleotide sequence ID" value="NC_055876.1"/>
</dbReference>
<proteinExistence type="predicted"/>
<organism evidence="1 2">
    <name type="scientific">uncultured phage cr11_1</name>
    <dbReference type="NCBI Taxonomy" id="2772067"/>
    <lineage>
        <taxon>Viruses</taxon>
        <taxon>Duplodnaviria</taxon>
        <taxon>Heunggongvirae</taxon>
        <taxon>Uroviricota</taxon>
        <taxon>Caudoviricetes</taxon>
        <taxon>Crassvirales</taxon>
        <taxon>Intestiviridae</taxon>
        <taxon>Crudevirinae</taxon>
        <taxon>Delmidovirus</taxon>
        <taxon>Delmidovirus splanchnicus</taxon>
    </lineage>
</organism>
<protein>
    <submittedName>
        <fullName evidence="1">Uncharacterized protein</fullName>
    </submittedName>
</protein>
<keyword evidence="2" id="KW-1185">Reference proteome</keyword>
<dbReference type="Proteomes" id="UP000593979">
    <property type="component" value="Segment"/>
</dbReference>
<reference evidence="1 2" key="1">
    <citation type="submission" date="2020-07" db="EMBL/GenBank/DDBJ databases">
        <title>Taxonomic proposal: Crassvirales, a new order of highly abundant and diverse bacterial viruses.</title>
        <authorList>
            <person name="Shkoporov A.N."/>
            <person name="Stockdale S.R."/>
            <person name="Guerin E."/>
            <person name="Ross R.P."/>
            <person name="Hill C."/>
        </authorList>
    </citation>
    <scope>NUCLEOTIDE SEQUENCE [LARGE SCALE GENOMIC DNA]</scope>
</reference>
<evidence type="ECO:0000313" key="2">
    <source>
        <dbReference type="Proteomes" id="UP000593979"/>
    </source>
</evidence>
<dbReference type="GeneID" id="65129244"/>
<name>A0A7M1RWG3_9CAUD</name>
<sequence length="49" mass="5722">MIRLLHEVDCNKSDKTFNLNDVVDNVCNVFARHGVYDIIYLLKNLLTKL</sequence>
<dbReference type="EMBL" id="MT774383">
    <property type="protein sequence ID" value="QOR58763.1"/>
    <property type="molecule type" value="Genomic_DNA"/>
</dbReference>
<evidence type="ECO:0000313" key="1">
    <source>
        <dbReference type="EMBL" id="QOR58763.1"/>
    </source>
</evidence>
<dbReference type="KEGG" id="vg:65129244"/>